<evidence type="ECO:0000256" key="2">
    <source>
        <dbReference type="ARBA" id="ARBA00022801"/>
    </source>
</evidence>
<dbReference type="InterPro" id="IPR013780">
    <property type="entry name" value="Glyco_hydro_b"/>
</dbReference>
<dbReference type="InterPro" id="IPR011013">
    <property type="entry name" value="Gal_mutarotase_sf_dom"/>
</dbReference>
<dbReference type="SUPFAM" id="SSF51445">
    <property type="entry name" value="(Trans)glycosidases"/>
    <property type="match status" value="1"/>
</dbReference>
<name>A0A495IUU8_9SPHI</name>
<dbReference type="Pfam" id="PF13802">
    <property type="entry name" value="Gal_mutarotas_2"/>
    <property type="match status" value="1"/>
</dbReference>
<dbReference type="GO" id="GO:0005975">
    <property type="term" value="P:carbohydrate metabolic process"/>
    <property type="evidence" value="ECO:0007669"/>
    <property type="project" value="InterPro"/>
</dbReference>
<accession>A0A495IUU8</accession>
<evidence type="ECO:0000313" key="10">
    <source>
        <dbReference type="Proteomes" id="UP000268007"/>
    </source>
</evidence>
<evidence type="ECO:0000313" key="9">
    <source>
        <dbReference type="EMBL" id="RKR80243.1"/>
    </source>
</evidence>
<dbReference type="Pfam" id="PF21365">
    <property type="entry name" value="Glyco_hydro_31_3rd"/>
    <property type="match status" value="1"/>
</dbReference>
<keyword evidence="3 4" id="KW-0326">Glycosidase</keyword>
<dbReference type="CDD" id="cd06604">
    <property type="entry name" value="GH31_glucosidase_II_MalA"/>
    <property type="match status" value="1"/>
</dbReference>
<protein>
    <submittedName>
        <fullName evidence="9">Alpha-glucosidase</fullName>
    </submittedName>
</protein>
<dbReference type="InterPro" id="IPR030458">
    <property type="entry name" value="Glyco_hydro_31_AS"/>
</dbReference>
<evidence type="ECO:0000259" key="8">
    <source>
        <dbReference type="Pfam" id="PF21365"/>
    </source>
</evidence>
<proteinExistence type="inferred from homology"/>
<dbReference type="Gene3D" id="2.60.40.1760">
    <property type="entry name" value="glycosyl hydrolase (family 31)"/>
    <property type="match status" value="1"/>
</dbReference>
<feature type="domain" description="Glycosyl hydrolase family 31 C-terminal" evidence="8">
    <location>
        <begin position="562"/>
        <end position="649"/>
    </location>
</feature>
<keyword evidence="2 4" id="KW-0378">Hydrolase</keyword>
<feature type="domain" description="Glycoside hydrolase family 31 TIM barrel" evidence="5">
    <location>
        <begin position="235"/>
        <end position="553"/>
    </location>
</feature>
<evidence type="ECO:0000259" key="7">
    <source>
        <dbReference type="Pfam" id="PF17137"/>
    </source>
</evidence>
<dbReference type="InterPro" id="IPR017853">
    <property type="entry name" value="GH"/>
</dbReference>
<dbReference type="AlphaFoldDB" id="A0A495IUU8"/>
<dbReference type="EMBL" id="RBKU01000001">
    <property type="protein sequence ID" value="RKR80243.1"/>
    <property type="molecule type" value="Genomic_DNA"/>
</dbReference>
<feature type="domain" description="DUF5110" evidence="7">
    <location>
        <begin position="665"/>
        <end position="732"/>
    </location>
</feature>
<feature type="domain" description="Glycoside hydrolase family 31 N-terminal" evidence="6">
    <location>
        <begin position="29"/>
        <end position="191"/>
    </location>
</feature>
<gene>
    <name evidence="9" type="ORF">BDD43_0339</name>
</gene>
<dbReference type="Pfam" id="PF17137">
    <property type="entry name" value="DUF5110"/>
    <property type="match status" value="1"/>
</dbReference>
<dbReference type="Gene3D" id="3.20.20.80">
    <property type="entry name" value="Glycosidases"/>
    <property type="match status" value="2"/>
</dbReference>
<dbReference type="InterPro" id="IPR000322">
    <property type="entry name" value="Glyco_hydro_31_TIM"/>
</dbReference>
<evidence type="ECO:0000256" key="1">
    <source>
        <dbReference type="ARBA" id="ARBA00007806"/>
    </source>
</evidence>
<evidence type="ECO:0000259" key="5">
    <source>
        <dbReference type="Pfam" id="PF01055"/>
    </source>
</evidence>
<dbReference type="InterPro" id="IPR025887">
    <property type="entry name" value="Glyco_hydro_31_N_dom"/>
</dbReference>
<dbReference type="CDD" id="cd14752">
    <property type="entry name" value="GH31_N"/>
    <property type="match status" value="1"/>
</dbReference>
<dbReference type="GO" id="GO:0004553">
    <property type="term" value="F:hydrolase activity, hydrolyzing O-glycosyl compounds"/>
    <property type="evidence" value="ECO:0007669"/>
    <property type="project" value="InterPro"/>
</dbReference>
<evidence type="ECO:0000256" key="4">
    <source>
        <dbReference type="RuleBase" id="RU361185"/>
    </source>
</evidence>
<dbReference type="PANTHER" id="PTHR22762">
    <property type="entry name" value="ALPHA-GLUCOSIDASE"/>
    <property type="match status" value="1"/>
</dbReference>
<dbReference type="PANTHER" id="PTHR22762:SF166">
    <property type="entry name" value="ALPHA-GLUCOSIDASE"/>
    <property type="match status" value="1"/>
</dbReference>
<sequence>MQTEFLGDIQSIAPQNGKLVIKTAEAEAHVYVYSPTIIRVNITKSASADDESFAVIQPPSVSIQYHELNDSIVVNTPALKLHINKSPLRFSLYTADDKLLSADDSRFGTTWQDEKVITYRKLFPDEKFIGLGEKTGNLDRRGSSYVNWNTDAAEHGIDTDPLYKTFPFFIGLHSGLMYGLFMDNTHKSYFDFGATTDNEMSWFGADGGDMNCYFFGAQTVAQILADYTWLTGRMEMPPLWSLGYQQCRWSYMSANEVLDIAQTFRKKQIPIDVMYCDIDYMDNYKIFTWNPKTFAKPKLMMDKLKAMDMHLVTIVDPGIKVEEGYKQYDEGVKNDYFATYPNGDKFIGEVWPGRCHFPDFFRQDVREWWGAAFTALTDAGVDGFWNDMNEPAAWGQNIPSLMQFGDKPMPQVRNAYGMEMARATFDGTKKILNGKRPFVLTRAAYCGTQRYSSVWTGDNSAYDAHMLLGQRLVNSLGLTGMALIGVDIGGFTGDPTPQLMVRWNSLGVYTPMFRNHARIDTAHREPWRWGAKNEAIIKKDIELRYRLLPYIYSGFYQASQTGMPLSRTLAIDYPFDDNIYHPKYQNQFLFGNSMLVCPVISTEKTADVYLPQGEWYRLSSGMKFTGKQVANVPAPLTDLPVFIKASAIIPMQTTIQSTAEKGDGTLQLHIWNGTEANEFIYYEDDGLTYNYQQGQYYKRQIRFYPAKKQIVLDIPEGTFKSKFTQFNLVLHGFDKVNSLTINADVKKYHTGTSKTTSFLFDNTEGNISITY</sequence>
<dbReference type="InterPro" id="IPR048395">
    <property type="entry name" value="Glyco_hydro_31_C"/>
</dbReference>
<comment type="similarity">
    <text evidence="1 4">Belongs to the glycosyl hydrolase 31 family.</text>
</comment>
<dbReference type="Proteomes" id="UP000268007">
    <property type="component" value="Unassembled WGS sequence"/>
</dbReference>
<reference evidence="9 10" key="1">
    <citation type="submission" date="2018-10" db="EMBL/GenBank/DDBJ databases">
        <title>Genomic Encyclopedia of Archaeal and Bacterial Type Strains, Phase II (KMG-II): from individual species to whole genera.</title>
        <authorList>
            <person name="Goeker M."/>
        </authorList>
    </citation>
    <scope>NUCLEOTIDE SEQUENCE [LARGE SCALE GENOMIC DNA]</scope>
    <source>
        <strain evidence="9 10">DSM 18602</strain>
    </source>
</reference>
<dbReference type="GO" id="GO:0030246">
    <property type="term" value="F:carbohydrate binding"/>
    <property type="evidence" value="ECO:0007669"/>
    <property type="project" value="InterPro"/>
</dbReference>
<dbReference type="InterPro" id="IPR033403">
    <property type="entry name" value="DUF5110"/>
</dbReference>
<evidence type="ECO:0000256" key="3">
    <source>
        <dbReference type="ARBA" id="ARBA00023295"/>
    </source>
</evidence>
<dbReference type="OrthoDB" id="176168at2"/>
<dbReference type="PROSITE" id="PS00129">
    <property type="entry name" value="GLYCOSYL_HYDROL_F31_1"/>
    <property type="match status" value="1"/>
</dbReference>
<organism evidence="9 10">
    <name type="scientific">Mucilaginibacter gracilis</name>
    <dbReference type="NCBI Taxonomy" id="423350"/>
    <lineage>
        <taxon>Bacteria</taxon>
        <taxon>Pseudomonadati</taxon>
        <taxon>Bacteroidota</taxon>
        <taxon>Sphingobacteriia</taxon>
        <taxon>Sphingobacteriales</taxon>
        <taxon>Sphingobacteriaceae</taxon>
        <taxon>Mucilaginibacter</taxon>
    </lineage>
</organism>
<dbReference type="SUPFAM" id="SSF74650">
    <property type="entry name" value="Galactose mutarotase-like"/>
    <property type="match status" value="1"/>
</dbReference>
<evidence type="ECO:0000259" key="6">
    <source>
        <dbReference type="Pfam" id="PF13802"/>
    </source>
</evidence>
<comment type="caution">
    <text evidence="9">The sequence shown here is derived from an EMBL/GenBank/DDBJ whole genome shotgun (WGS) entry which is preliminary data.</text>
</comment>
<dbReference type="RefSeq" id="WP_121195958.1">
    <property type="nucleotide sequence ID" value="NZ_RBKU01000001.1"/>
</dbReference>
<dbReference type="Pfam" id="PF01055">
    <property type="entry name" value="Glyco_hydro_31_2nd"/>
    <property type="match status" value="1"/>
</dbReference>
<dbReference type="SUPFAM" id="SSF51011">
    <property type="entry name" value="Glycosyl hydrolase domain"/>
    <property type="match status" value="1"/>
</dbReference>
<keyword evidence="10" id="KW-1185">Reference proteome</keyword>
<dbReference type="Gene3D" id="2.60.40.1180">
    <property type="entry name" value="Golgi alpha-mannosidase II"/>
    <property type="match status" value="2"/>
</dbReference>